<evidence type="ECO:0000259" key="8">
    <source>
        <dbReference type="PROSITE" id="PS50217"/>
    </source>
</evidence>
<feature type="compositionally biased region" description="Polar residues" evidence="7">
    <location>
        <begin position="57"/>
        <end position="83"/>
    </location>
</feature>
<feature type="region of interest" description="Disordered" evidence="7">
    <location>
        <begin position="270"/>
        <end position="309"/>
    </location>
</feature>
<dbReference type="PROSITE" id="PS00036">
    <property type="entry name" value="BZIP_BASIC"/>
    <property type="match status" value="1"/>
</dbReference>
<dbReference type="AlphaFoldDB" id="A0A1J8QAV4"/>
<keyword evidence="10" id="KW-1185">Reference proteome</keyword>
<dbReference type="GO" id="GO:0000977">
    <property type="term" value="F:RNA polymerase II transcription regulatory region sequence-specific DNA binding"/>
    <property type="evidence" value="ECO:0007669"/>
    <property type="project" value="TreeGrafter"/>
</dbReference>
<keyword evidence="6" id="KW-0175">Coiled coil</keyword>
<name>A0A1J8QAV4_9AGAM</name>
<sequence length="309" mass="33367">MSIPSQDNSTTYDSEQLNSPGLELEYIQAELSNWERIVFQGAIMDRSHKQTRKETSSDSAHTSDNAHSSTSVNHIPATSTNDNVGMYPPGHLSTPPQVPPEAYTYLIHALLSMQGAIPPPPAHSTQSVPYLQGLFPCPSASSVSPHVPHQAMQSEPPFVIPSTESLSHFSSSDTSAMATPHSASFHASAPSDAGDTADEAAIVAEDKRRRNTSASARFRIKKKQRTLNLERTVADLTGRTEELEREASDLRRENSWLKEIVLLKGGRMSAFSSSQSGSTDQSNSSSTQGNSHKDGASSDMIGDSHATHK</sequence>
<keyword evidence="2" id="KW-0805">Transcription regulation</keyword>
<dbReference type="CDD" id="cd14705">
    <property type="entry name" value="bZIP_Zip1"/>
    <property type="match status" value="1"/>
</dbReference>
<dbReference type="PANTHER" id="PTHR13044">
    <property type="entry name" value="ACTIVATING TRANSCRIPTION FACTOR ATF 4/5"/>
    <property type="match status" value="1"/>
</dbReference>
<dbReference type="InterPro" id="IPR046347">
    <property type="entry name" value="bZIP_sf"/>
</dbReference>
<evidence type="ECO:0000256" key="3">
    <source>
        <dbReference type="ARBA" id="ARBA00023125"/>
    </source>
</evidence>
<dbReference type="SUPFAM" id="SSF57959">
    <property type="entry name" value="Leucine zipper domain"/>
    <property type="match status" value="1"/>
</dbReference>
<evidence type="ECO:0000256" key="7">
    <source>
        <dbReference type="SAM" id="MobiDB-lite"/>
    </source>
</evidence>
<evidence type="ECO:0000256" key="2">
    <source>
        <dbReference type="ARBA" id="ARBA00023015"/>
    </source>
</evidence>
<evidence type="ECO:0000256" key="6">
    <source>
        <dbReference type="SAM" id="Coils"/>
    </source>
</evidence>
<protein>
    <recommendedName>
        <fullName evidence="8">BZIP domain-containing protein</fullName>
    </recommendedName>
</protein>
<keyword evidence="5" id="KW-0539">Nucleus</keyword>
<proteinExistence type="predicted"/>
<dbReference type="PROSITE" id="PS50217">
    <property type="entry name" value="BZIP"/>
    <property type="match status" value="1"/>
</dbReference>
<dbReference type="OrthoDB" id="1939598at2759"/>
<gene>
    <name evidence="9" type="ORF">AZE42_00854</name>
</gene>
<dbReference type="PANTHER" id="PTHR13044:SF14">
    <property type="entry name" value="CRYPTOCEPHAL, ISOFORM A"/>
    <property type="match status" value="1"/>
</dbReference>
<dbReference type="STRING" id="180088.A0A1J8QAV4"/>
<evidence type="ECO:0000313" key="10">
    <source>
        <dbReference type="Proteomes" id="UP000183567"/>
    </source>
</evidence>
<dbReference type="EMBL" id="LVVM01001315">
    <property type="protein sequence ID" value="OJA18798.1"/>
    <property type="molecule type" value="Genomic_DNA"/>
</dbReference>
<feature type="compositionally biased region" description="Low complexity" evidence="7">
    <location>
        <begin position="272"/>
        <end position="290"/>
    </location>
</feature>
<evidence type="ECO:0000313" key="9">
    <source>
        <dbReference type="EMBL" id="OJA18798.1"/>
    </source>
</evidence>
<accession>A0A1J8QAV4</accession>
<organism evidence="9 10">
    <name type="scientific">Rhizopogon vesiculosus</name>
    <dbReference type="NCBI Taxonomy" id="180088"/>
    <lineage>
        <taxon>Eukaryota</taxon>
        <taxon>Fungi</taxon>
        <taxon>Dikarya</taxon>
        <taxon>Basidiomycota</taxon>
        <taxon>Agaricomycotina</taxon>
        <taxon>Agaricomycetes</taxon>
        <taxon>Agaricomycetidae</taxon>
        <taxon>Boletales</taxon>
        <taxon>Suillineae</taxon>
        <taxon>Rhizopogonaceae</taxon>
        <taxon>Rhizopogon</taxon>
    </lineage>
</organism>
<feature type="compositionally biased region" description="Polar residues" evidence="7">
    <location>
        <begin position="163"/>
        <end position="177"/>
    </location>
</feature>
<feature type="coiled-coil region" evidence="6">
    <location>
        <begin position="226"/>
        <end position="260"/>
    </location>
</feature>
<dbReference type="GO" id="GO:0005634">
    <property type="term" value="C:nucleus"/>
    <property type="evidence" value="ECO:0007669"/>
    <property type="project" value="UniProtKB-SubCell"/>
</dbReference>
<feature type="region of interest" description="Disordered" evidence="7">
    <location>
        <begin position="163"/>
        <end position="196"/>
    </location>
</feature>
<comment type="subcellular location">
    <subcellularLocation>
        <location evidence="1">Nucleus</location>
    </subcellularLocation>
</comment>
<dbReference type="InterPro" id="IPR004827">
    <property type="entry name" value="bZIP"/>
</dbReference>
<feature type="compositionally biased region" description="Low complexity" evidence="7">
    <location>
        <begin position="178"/>
        <end position="191"/>
    </location>
</feature>
<keyword evidence="3" id="KW-0238">DNA-binding</keyword>
<dbReference type="GO" id="GO:0001228">
    <property type="term" value="F:DNA-binding transcription activator activity, RNA polymerase II-specific"/>
    <property type="evidence" value="ECO:0007669"/>
    <property type="project" value="TreeGrafter"/>
</dbReference>
<reference evidence="9 10" key="1">
    <citation type="submission" date="2016-03" db="EMBL/GenBank/DDBJ databases">
        <title>Comparative genomics of the ectomycorrhizal sister species Rhizopogon vinicolor and Rhizopogon vesiculosus (Basidiomycota: Boletales) reveals a divergence of the mating type B locus.</title>
        <authorList>
            <person name="Mujic A.B."/>
            <person name="Kuo A."/>
            <person name="Tritt A."/>
            <person name="Lipzen A."/>
            <person name="Chen C."/>
            <person name="Johnson J."/>
            <person name="Sharma A."/>
            <person name="Barry K."/>
            <person name="Grigoriev I.V."/>
            <person name="Spatafora J.W."/>
        </authorList>
    </citation>
    <scope>NUCLEOTIDE SEQUENCE [LARGE SCALE GENOMIC DNA]</scope>
    <source>
        <strain evidence="9 10">AM-OR11-056</strain>
    </source>
</reference>
<feature type="compositionally biased region" description="Basic and acidic residues" evidence="7">
    <location>
        <begin position="47"/>
        <end position="56"/>
    </location>
</feature>
<comment type="caution">
    <text evidence="9">The sequence shown here is derived from an EMBL/GenBank/DDBJ whole genome shotgun (WGS) entry which is preliminary data.</text>
</comment>
<dbReference type="Proteomes" id="UP000183567">
    <property type="component" value="Unassembled WGS sequence"/>
</dbReference>
<evidence type="ECO:0000256" key="5">
    <source>
        <dbReference type="ARBA" id="ARBA00023242"/>
    </source>
</evidence>
<dbReference type="Pfam" id="PF07716">
    <property type="entry name" value="bZIP_2"/>
    <property type="match status" value="1"/>
</dbReference>
<dbReference type="SMART" id="SM00338">
    <property type="entry name" value="BRLZ"/>
    <property type="match status" value="1"/>
</dbReference>
<keyword evidence="4" id="KW-0804">Transcription</keyword>
<feature type="region of interest" description="Disordered" evidence="7">
    <location>
        <begin position="47"/>
        <end position="96"/>
    </location>
</feature>
<evidence type="ECO:0000256" key="1">
    <source>
        <dbReference type="ARBA" id="ARBA00004123"/>
    </source>
</evidence>
<dbReference type="Gene3D" id="1.20.5.170">
    <property type="match status" value="1"/>
</dbReference>
<feature type="domain" description="BZIP" evidence="8">
    <location>
        <begin position="205"/>
        <end position="259"/>
    </location>
</feature>
<evidence type="ECO:0000256" key="4">
    <source>
        <dbReference type="ARBA" id="ARBA00023163"/>
    </source>
</evidence>